<dbReference type="EMBL" id="JAEQNE010000003">
    <property type="protein sequence ID" value="MBL0392400.1"/>
    <property type="molecule type" value="Genomic_DNA"/>
</dbReference>
<proteinExistence type="predicted"/>
<sequence length="105" mass="12058">MIEQAPPVSYGYWGGQREEDAARLEVARRKAQWYRDQREREDAQALGDLVRDALLEGAITRVAIMTVLVEAPPPPLSISQRLRILLRRCARNVLRLTTRRTSHAH</sequence>
<protein>
    <submittedName>
        <fullName evidence="1">Uncharacterized protein</fullName>
    </submittedName>
</protein>
<gene>
    <name evidence="1" type="ORF">JJ685_14770</name>
</gene>
<keyword evidence="2" id="KW-1185">Reference proteome</keyword>
<dbReference type="RefSeq" id="WP_201675029.1">
    <property type="nucleotide sequence ID" value="NZ_JAEQNE010000003.1"/>
</dbReference>
<organism evidence="1 2">
    <name type="scientific">Ramlibacter monticola</name>
    <dbReference type="NCBI Taxonomy" id="1926872"/>
    <lineage>
        <taxon>Bacteria</taxon>
        <taxon>Pseudomonadati</taxon>
        <taxon>Pseudomonadota</taxon>
        <taxon>Betaproteobacteria</taxon>
        <taxon>Burkholderiales</taxon>
        <taxon>Comamonadaceae</taxon>
        <taxon>Ramlibacter</taxon>
    </lineage>
</organism>
<accession>A0A937CTC7</accession>
<evidence type="ECO:0000313" key="2">
    <source>
        <dbReference type="Proteomes" id="UP000599109"/>
    </source>
</evidence>
<dbReference type="AlphaFoldDB" id="A0A937CTC7"/>
<reference evidence="1 2" key="1">
    <citation type="journal article" date="2017" name="Int. J. Syst. Evol. Microbiol.">
        <title>Ramlibacter monticola sp. nov., isolated from forest soil.</title>
        <authorList>
            <person name="Chaudhary D.K."/>
            <person name="Kim J."/>
        </authorList>
    </citation>
    <scope>NUCLEOTIDE SEQUENCE [LARGE SCALE GENOMIC DNA]</scope>
    <source>
        <strain evidence="1 2">KACC 19175</strain>
    </source>
</reference>
<comment type="caution">
    <text evidence="1">The sequence shown here is derived from an EMBL/GenBank/DDBJ whole genome shotgun (WGS) entry which is preliminary data.</text>
</comment>
<evidence type="ECO:0000313" key="1">
    <source>
        <dbReference type="EMBL" id="MBL0392400.1"/>
    </source>
</evidence>
<name>A0A937CTC7_9BURK</name>
<dbReference type="Proteomes" id="UP000599109">
    <property type="component" value="Unassembled WGS sequence"/>
</dbReference>